<sequence>MDFLQRFSEMIMGPTAPYGTPCGRQVQIMSDLHLEVNNQYDTFDFAVKAPLLVLGGDIGRLVDYEPLLKFLARQTARFDKVFLVLGNHEFFGMTYSTGIRRATRLEKEEVLGGKLVLLNRNRWDDETSRLTILGCTLWSDIPPAAEDDVKLRVSDFKMIRGWSVDYHNDCHIMDSTWLKKTLNDMDVLEPTQEERQVLIVTHHAPCFKGTSRPEHEKNPWKVAYATDVMQRPEYAHVSWWMYGHTHFTTQFQRGSIRVVANQRGYVLGTDGPPLEDANEFDAEKVLDL</sequence>
<organism evidence="2 3">
    <name type="scientific">Cylindrodendrum hubeiense</name>
    <dbReference type="NCBI Taxonomy" id="595255"/>
    <lineage>
        <taxon>Eukaryota</taxon>
        <taxon>Fungi</taxon>
        <taxon>Dikarya</taxon>
        <taxon>Ascomycota</taxon>
        <taxon>Pezizomycotina</taxon>
        <taxon>Sordariomycetes</taxon>
        <taxon>Hypocreomycetidae</taxon>
        <taxon>Hypocreales</taxon>
        <taxon>Nectriaceae</taxon>
        <taxon>Cylindrodendrum</taxon>
    </lineage>
</organism>
<dbReference type="AlphaFoldDB" id="A0A9P5LIN2"/>
<keyword evidence="3" id="KW-1185">Reference proteome</keyword>
<dbReference type="Proteomes" id="UP000722485">
    <property type="component" value="Unassembled WGS sequence"/>
</dbReference>
<comment type="caution">
    <text evidence="2">The sequence shown here is derived from an EMBL/GenBank/DDBJ whole genome shotgun (WGS) entry which is preliminary data.</text>
</comment>
<dbReference type="GO" id="GO:0016787">
    <property type="term" value="F:hydrolase activity"/>
    <property type="evidence" value="ECO:0007669"/>
    <property type="project" value="InterPro"/>
</dbReference>
<evidence type="ECO:0000313" key="2">
    <source>
        <dbReference type="EMBL" id="KAF7552731.1"/>
    </source>
</evidence>
<dbReference type="InterPro" id="IPR004843">
    <property type="entry name" value="Calcineurin-like_PHP"/>
</dbReference>
<dbReference type="PANTHER" id="PTHR37844:SF2">
    <property type="entry name" value="SER_THR PROTEIN PHOSPHATASE SUPERFAMILY (AFU_ORTHOLOGUE AFUA_1G14840)"/>
    <property type="match status" value="1"/>
</dbReference>
<dbReference type="InterPro" id="IPR029052">
    <property type="entry name" value="Metallo-depent_PP-like"/>
</dbReference>
<reference evidence="2" key="1">
    <citation type="submission" date="2020-03" db="EMBL/GenBank/DDBJ databases">
        <title>Draft Genome Sequence of Cylindrodendrum hubeiense.</title>
        <authorList>
            <person name="Buettner E."/>
            <person name="Kellner H."/>
        </authorList>
    </citation>
    <scope>NUCLEOTIDE SEQUENCE</scope>
    <source>
        <strain evidence="2">IHI 201604</strain>
    </source>
</reference>
<proteinExistence type="predicted"/>
<dbReference type="Gene3D" id="3.60.21.10">
    <property type="match status" value="1"/>
</dbReference>
<evidence type="ECO:0000313" key="3">
    <source>
        <dbReference type="Proteomes" id="UP000722485"/>
    </source>
</evidence>
<dbReference type="EMBL" id="JAANBB010000056">
    <property type="protein sequence ID" value="KAF7552731.1"/>
    <property type="molecule type" value="Genomic_DNA"/>
</dbReference>
<dbReference type="SUPFAM" id="SSF56300">
    <property type="entry name" value="Metallo-dependent phosphatases"/>
    <property type="match status" value="1"/>
</dbReference>
<feature type="domain" description="Calcineurin-like phosphoesterase" evidence="1">
    <location>
        <begin position="28"/>
        <end position="246"/>
    </location>
</feature>
<dbReference type="PANTHER" id="PTHR37844">
    <property type="entry name" value="SER/THR PROTEIN PHOSPHATASE SUPERFAMILY (AFU_ORTHOLOGUE AFUA_1G14840)"/>
    <property type="match status" value="1"/>
</dbReference>
<evidence type="ECO:0000259" key="1">
    <source>
        <dbReference type="Pfam" id="PF00149"/>
    </source>
</evidence>
<dbReference type="Pfam" id="PF00149">
    <property type="entry name" value="Metallophos"/>
    <property type="match status" value="1"/>
</dbReference>
<gene>
    <name evidence="2" type="ORF">G7Z17_g4138</name>
</gene>
<accession>A0A9P5LIN2</accession>
<dbReference type="OrthoDB" id="550558at2759"/>
<protein>
    <recommendedName>
        <fullName evidence="1">Calcineurin-like phosphoesterase domain-containing protein</fullName>
    </recommendedName>
</protein>
<name>A0A9P5LIN2_9HYPO</name>